<evidence type="ECO:0000313" key="2">
    <source>
        <dbReference type="Proteomes" id="UP001633002"/>
    </source>
</evidence>
<gene>
    <name evidence="1" type="ORF">R1sor_022394</name>
</gene>
<dbReference type="AlphaFoldDB" id="A0ABD3GJQ8"/>
<organism evidence="1 2">
    <name type="scientific">Riccia sorocarpa</name>
    <dbReference type="NCBI Taxonomy" id="122646"/>
    <lineage>
        <taxon>Eukaryota</taxon>
        <taxon>Viridiplantae</taxon>
        <taxon>Streptophyta</taxon>
        <taxon>Embryophyta</taxon>
        <taxon>Marchantiophyta</taxon>
        <taxon>Marchantiopsida</taxon>
        <taxon>Marchantiidae</taxon>
        <taxon>Marchantiales</taxon>
        <taxon>Ricciaceae</taxon>
        <taxon>Riccia</taxon>
    </lineage>
</organism>
<reference evidence="1 2" key="1">
    <citation type="submission" date="2024-09" db="EMBL/GenBank/DDBJ databases">
        <title>Chromosome-scale assembly of Riccia sorocarpa.</title>
        <authorList>
            <person name="Paukszto L."/>
        </authorList>
    </citation>
    <scope>NUCLEOTIDE SEQUENCE [LARGE SCALE GENOMIC DNA]</scope>
    <source>
        <strain evidence="1">LP-2024</strain>
        <tissue evidence="1">Aerial parts of the thallus</tissue>
    </source>
</reference>
<protein>
    <submittedName>
        <fullName evidence="1">Uncharacterized protein</fullName>
    </submittedName>
</protein>
<comment type="caution">
    <text evidence="1">The sequence shown here is derived from an EMBL/GenBank/DDBJ whole genome shotgun (WGS) entry which is preliminary data.</text>
</comment>
<keyword evidence="2" id="KW-1185">Reference proteome</keyword>
<accession>A0ABD3GJQ8</accession>
<dbReference type="Proteomes" id="UP001633002">
    <property type="component" value="Unassembled WGS sequence"/>
</dbReference>
<dbReference type="Gene3D" id="3.60.21.10">
    <property type="match status" value="1"/>
</dbReference>
<dbReference type="InterPro" id="IPR029052">
    <property type="entry name" value="Metallo-depent_PP-like"/>
</dbReference>
<sequence>MRIPSVRSVLLHHSAENSTAGDEVRRLKYWSLIRFWLLRQQLERESSPVRPKMAIPSRLMLRALPVLMLFGFLHQALAMDEARLGSIRVVFQVHRYITLGDHFHRGSVAAQIAYSNVSKRWQLPSPYYIKSIPLIGIHYLDLIVTDSIGLEVRLPGTGCRKETVGVANGGSGQQQSGLRQLEWLTEVLTSSKRTGKDSPHPAVLIG</sequence>
<name>A0ABD3GJQ8_9MARC</name>
<proteinExistence type="predicted"/>
<evidence type="ECO:0000313" key="1">
    <source>
        <dbReference type="EMBL" id="KAL3679438.1"/>
    </source>
</evidence>
<dbReference type="EMBL" id="JBJQOH010000007">
    <property type="protein sequence ID" value="KAL3679438.1"/>
    <property type="molecule type" value="Genomic_DNA"/>
</dbReference>